<gene>
    <name evidence="1" type="ORF">ElyMa_001300300</name>
</gene>
<keyword evidence="2" id="KW-1185">Reference proteome</keyword>
<dbReference type="AlphaFoldDB" id="A0AAV4IJY6"/>
<organism evidence="1 2">
    <name type="scientific">Elysia marginata</name>
    <dbReference type="NCBI Taxonomy" id="1093978"/>
    <lineage>
        <taxon>Eukaryota</taxon>
        <taxon>Metazoa</taxon>
        <taxon>Spiralia</taxon>
        <taxon>Lophotrochozoa</taxon>
        <taxon>Mollusca</taxon>
        <taxon>Gastropoda</taxon>
        <taxon>Heterobranchia</taxon>
        <taxon>Euthyneura</taxon>
        <taxon>Panpulmonata</taxon>
        <taxon>Sacoglossa</taxon>
        <taxon>Placobranchoidea</taxon>
        <taxon>Plakobranchidae</taxon>
        <taxon>Elysia</taxon>
    </lineage>
</organism>
<comment type="caution">
    <text evidence="1">The sequence shown here is derived from an EMBL/GenBank/DDBJ whole genome shotgun (WGS) entry which is preliminary data.</text>
</comment>
<accession>A0AAV4IJY6</accession>
<dbReference type="EMBL" id="BMAT01002576">
    <property type="protein sequence ID" value="GFS09502.1"/>
    <property type="molecule type" value="Genomic_DNA"/>
</dbReference>
<dbReference type="Proteomes" id="UP000762676">
    <property type="component" value="Unassembled WGS sequence"/>
</dbReference>
<evidence type="ECO:0008006" key="3">
    <source>
        <dbReference type="Google" id="ProtNLM"/>
    </source>
</evidence>
<evidence type="ECO:0000313" key="2">
    <source>
        <dbReference type="Proteomes" id="UP000762676"/>
    </source>
</evidence>
<evidence type="ECO:0000313" key="1">
    <source>
        <dbReference type="EMBL" id="GFS09502.1"/>
    </source>
</evidence>
<proteinExistence type="predicted"/>
<name>A0AAV4IJY6_9GAST</name>
<reference evidence="1 2" key="1">
    <citation type="journal article" date="2021" name="Elife">
        <title>Chloroplast acquisition without the gene transfer in kleptoplastic sea slugs, Plakobranchus ocellatus.</title>
        <authorList>
            <person name="Maeda T."/>
            <person name="Takahashi S."/>
            <person name="Yoshida T."/>
            <person name="Shimamura S."/>
            <person name="Takaki Y."/>
            <person name="Nagai Y."/>
            <person name="Toyoda A."/>
            <person name="Suzuki Y."/>
            <person name="Arimoto A."/>
            <person name="Ishii H."/>
            <person name="Satoh N."/>
            <person name="Nishiyama T."/>
            <person name="Hasebe M."/>
            <person name="Maruyama T."/>
            <person name="Minagawa J."/>
            <person name="Obokata J."/>
            <person name="Shigenobu S."/>
        </authorList>
    </citation>
    <scope>NUCLEOTIDE SEQUENCE [LARGE SCALE GENOMIC DNA]</scope>
</reference>
<protein>
    <recommendedName>
        <fullName evidence="3">Mos1 transposase HTH domain-containing protein</fullName>
    </recommendedName>
</protein>
<sequence>MEQYGDAWKVVNQVSGRKRAKEGQVSGSSPEEIVTTWFTHFQKLLGEPQTVEDPDEEIPSVYGDLDINDETFTLDDLKIVSPRSNFERLRGQMTSF</sequence>